<dbReference type="InterPro" id="IPR007117">
    <property type="entry name" value="Expansin_CBD"/>
</dbReference>
<feature type="chain" id="PRO_5032481119" evidence="8">
    <location>
        <begin position="26"/>
        <end position="266"/>
    </location>
</feature>
<evidence type="ECO:0000256" key="5">
    <source>
        <dbReference type="ARBA" id="ARBA00022729"/>
    </source>
</evidence>
<evidence type="ECO:0000256" key="1">
    <source>
        <dbReference type="ARBA" id="ARBA00004191"/>
    </source>
</evidence>
<evidence type="ECO:0000256" key="3">
    <source>
        <dbReference type="ARBA" id="ARBA00022512"/>
    </source>
</evidence>
<accession>A0A811R1F1</accession>
<organism evidence="11 12">
    <name type="scientific">Miscanthus lutarioriparius</name>
    <dbReference type="NCBI Taxonomy" id="422564"/>
    <lineage>
        <taxon>Eukaryota</taxon>
        <taxon>Viridiplantae</taxon>
        <taxon>Streptophyta</taxon>
        <taxon>Embryophyta</taxon>
        <taxon>Tracheophyta</taxon>
        <taxon>Spermatophyta</taxon>
        <taxon>Magnoliopsida</taxon>
        <taxon>Liliopsida</taxon>
        <taxon>Poales</taxon>
        <taxon>Poaceae</taxon>
        <taxon>PACMAD clade</taxon>
        <taxon>Panicoideae</taxon>
        <taxon>Andropogonodae</taxon>
        <taxon>Andropogoneae</taxon>
        <taxon>Saccharinae</taxon>
        <taxon>Miscanthus</taxon>
    </lineage>
</organism>
<dbReference type="SUPFAM" id="SSF49590">
    <property type="entry name" value="PHL pollen allergen"/>
    <property type="match status" value="1"/>
</dbReference>
<dbReference type="PRINTS" id="PR01225">
    <property type="entry name" value="EXPANSNFAMLY"/>
</dbReference>
<evidence type="ECO:0000313" key="11">
    <source>
        <dbReference type="EMBL" id="CAD6262806.1"/>
    </source>
</evidence>
<evidence type="ECO:0000256" key="7">
    <source>
        <dbReference type="ARBA" id="ARBA00023316"/>
    </source>
</evidence>
<dbReference type="Gene3D" id="2.40.40.10">
    <property type="entry name" value="RlpA-like domain"/>
    <property type="match status" value="1"/>
</dbReference>
<dbReference type="OrthoDB" id="406505at2759"/>
<dbReference type="Pfam" id="PF03330">
    <property type="entry name" value="DPBB_1"/>
    <property type="match status" value="1"/>
</dbReference>
<dbReference type="SMART" id="SM00837">
    <property type="entry name" value="DPBB_1"/>
    <property type="match status" value="1"/>
</dbReference>
<feature type="signal peptide" evidence="8">
    <location>
        <begin position="1"/>
        <end position="25"/>
    </location>
</feature>
<keyword evidence="5 8" id="KW-0732">Signal</keyword>
<evidence type="ECO:0000259" key="10">
    <source>
        <dbReference type="PROSITE" id="PS50843"/>
    </source>
</evidence>
<dbReference type="InterPro" id="IPR009009">
    <property type="entry name" value="RlpA-like_DPBB"/>
</dbReference>
<dbReference type="PANTHER" id="PTHR31692">
    <property type="entry name" value="EXPANSIN-B3"/>
    <property type="match status" value="1"/>
</dbReference>
<dbReference type="InterPro" id="IPR036749">
    <property type="entry name" value="Expansin_CBD_sf"/>
</dbReference>
<reference evidence="11" key="1">
    <citation type="submission" date="2020-10" db="EMBL/GenBank/DDBJ databases">
        <authorList>
            <person name="Han B."/>
            <person name="Lu T."/>
            <person name="Zhao Q."/>
            <person name="Huang X."/>
            <person name="Zhao Y."/>
        </authorList>
    </citation>
    <scope>NUCLEOTIDE SEQUENCE</scope>
</reference>
<protein>
    <submittedName>
        <fullName evidence="11">Uncharacterized protein</fullName>
    </submittedName>
</protein>
<dbReference type="CDD" id="cd22275">
    <property type="entry name" value="DPBB_EXPB_N"/>
    <property type="match status" value="1"/>
</dbReference>
<dbReference type="Pfam" id="PF01357">
    <property type="entry name" value="Expansin_C"/>
    <property type="match status" value="1"/>
</dbReference>
<dbReference type="PRINTS" id="PR00829">
    <property type="entry name" value="LOLP1ALLERGN"/>
</dbReference>
<evidence type="ECO:0000256" key="8">
    <source>
        <dbReference type="SAM" id="SignalP"/>
    </source>
</evidence>
<keyword evidence="6" id="KW-0325">Glycoprotein</keyword>
<dbReference type="InterPro" id="IPR007112">
    <property type="entry name" value="Expansin/allergen_DPBB_dom"/>
</dbReference>
<dbReference type="Proteomes" id="UP000604825">
    <property type="component" value="Unassembled WGS sequence"/>
</dbReference>
<comment type="similarity">
    <text evidence="2">Belongs to the expansin family. Expansin B subfamily.</text>
</comment>
<name>A0A811R1F1_9POAL</name>
<keyword evidence="12" id="KW-1185">Reference proteome</keyword>
<evidence type="ECO:0000256" key="2">
    <source>
        <dbReference type="ARBA" id="ARBA00005650"/>
    </source>
</evidence>
<evidence type="ECO:0000313" key="12">
    <source>
        <dbReference type="Proteomes" id="UP000604825"/>
    </source>
</evidence>
<dbReference type="InterPro" id="IPR007118">
    <property type="entry name" value="Expan_Lol_pI"/>
</dbReference>
<keyword evidence="4" id="KW-0964">Secreted</keyword>
<dbReference type="GO" id="GO:0071555">
    <property type="term" value="P:cell wall organization"/>
    <property type="evidence" value="ECO:0007669"/>
    <property type="project" value="UniProtKB-KW"/>
</dbReference>
<evidence type="ECO:0000256" key="6">
    <source>
        <dbReference type="ARBA" id="ARBA00023180"/>
    </source>
</evidence>
<comment type="caution">
    <text evidence="11">The sequence shown here is derived from an EMBL/GenBank/DDBJ whole genome shotgun (WGS) entry which is preliminary data.</text>
</comment>
<dbReference type="InterPro" id="IPR005795">
    <property type="entry name" value="LolPI"/>
</dbReference>
<feature type="domain" description="Expansin-like CBD" evidence="10">
    <location>
        <begin position="176"/>
        <end position="260"/>
    </location>
</feature>
<sequence>MASKSQLLFFIAIAALASIIHPCASVEFHRKLSSWSSGGATWYGAATGAGSDGGACGYKDAVDQAPFSSMIAAGSPSIYNSGKGCGSCFQVKCTGNDACSGNPVTVVITDECPGGACLNEPAHFDMSGTAFGAMANPGQADKLRNAGVLQIQYTRVPCNYNGRTVNFKVDAGSKPYYLAVLIEYVAGDGDLSAVDIMQAGCNWWTQMMQQSWGAVWRVNSNNGQPLRAPFSVRITSGSGKVLVARNAIPAGWSAGMTYRSAVNFGY</sequence>
<dbReference type="AlphaFoldDB" id="A0A811R1F1"/>
<dbReference type="PROSITE" id="PS50843">
    <property type="entry name" value="EXPANSIN_CBD"/>
    <property type="match status" value="1"/>
</dbReference>
<dbReference type="Gene3D" id="2.60.40.760">
    <property type="entry name" value="Expansin, cellulose-binding-like domain"/>
    <property type="match status" value="1"/>
</dbReference>
<dbReference type="PANTHER" id="PTHR31692:SF22">
    <property type="entry name" value="EXPANSIN-B5"/>
    <property type="match status" value="1"/>
</dbReference>
<evidence type="ECO:0000256" key="4">
    <source>
        <dbReference type="ARBA" id="ARBA00022525"/>
    </source>
</evidence>
<dbReference type="InterPro" id="IPR036908">
    <property type="entry name" value="RlpA-like_sf"/>
</dbReference>
<gene>
    <name evidence="11" type="ORF">NCGR_LOCUS46136</name>
</gene>
<dbReference type="EMBL" id="CAJGYO010000012">
    <property type="protein sequence ID" value="CAD6262806.1"/>
    <property type="molecule type" value="Genomic_DNA"/>
</dbReference>
<keyword evidence="3" id="KW-0134">Cell wall</keyword>
<keyword evidence="7" id="KW-0961">Cell wall biogenesis/degradation</keyword>
<comment type="subcellular location">
    <subcellularLocation>
        <location evidence="1">Secreted</location>
        <location evidence="1">Cell wall</location>
    </subcellularLocation>
</comment>
<dbReference type="PROSITE" id="PS50842">
    <property type="entry name" value="EXPANSIN_EG45"/>
    <property type="match status" value="1"/>
</dbReference>
<evidence type="ECO:0000259" key="9">
    <source>
        <dbReference type="PROSITE" id="PS50842"/>
    </source>
</evidence>
<feature type="domain" description="Expansin-like EG45" evidence="9">
    <location>
        <begin position="53"/>
        <end position="163"/>
    </location>
</feature>
<proteinExistence type="inferred from homology"/>
<dbReference type="SUPFAM" id="SSF50685">
    <property type="entry name" value="Barwin-like endoglucanases"/>
    <property type="match status" value="1"/>
</dbReference>
<dbReference type="GO" id="GO:0005576">
    <property type="term" value="C:extracellular region"/>
    <property type="evidence" value="ECO:0007669"/>
    <property type="project" value="InterPro"/>
</dbReference>